<reference evidence="2 3" key="1">
    <citation type="submission" date="2023-07" db="EMBL/GenBank/DDBJ databases">
        <title>Genomic Encyclopedia of Type Strains, Phase IV (KMG-IV): sequencing the most valuable type-strain genomes for metagenomic binning, comparative biology and taxonomic classification.</title>
        <authorList>
            <person name="Goeker M."/>
        </authorList>
    </citation>
    <scope>NUCLEOTIDE SEQUENCE [LARGE SCALE GENOMIC DNA]</scope>
    <source>
        <strain evidence="2 3">DSM 40573</strain>
    </source>
</reference>
<sequence>MPRPPALPAREKTRLVLSVLAKECTVSEAARAARVSEQSIANWRRQFLEGGSAALAGRSAPSSTEQREAALVAEVHKLKQALGEAYVEVMAWRRTGDYRQVPSRSSKQYERN</sequence>
<accession>A0ABU0KAE5</accession>
<evidence type="ECO:0000313" key="2">
    <source>
        <dbReference type="EMBL" id="MDQ0485620.1"/>
    </source>
</evidence>
<dbReference type="Pfam" id="PF13518">
    <property type="entry name" value="HTH_28"/>
    <property type="match status" value="1"/>
</dbReference>
<evidence type="ECO:0000313" key="3">
    <source>
        <dbReference type="Proteomes" id="UP001236795"/>
    </source>
</evidence>
<dbReference type="InterPro" id="IPR036388">
    <property type="entry name" value="WH-like_DNA-bd_sf"/>
</dbReference>
<gene>
    <name evidence="2" type="ORF">QO019_000451</name>
</gene>
<name>A0ABU0KAE5_9ACTN</name>
<dbReference type="InterPro" id="IPR010921">
    <property type="entry name" value="Trp_repressor/repl_initiator"/>
</dbReference>
<dbReference type="EMBL" id="JAUSWC010000002">
    <property type="protein sequence ID" value="MDQ0485620.1"/>
    <property type="molecule type" value="Genomic_DNA"/>
</dbReference>
<protein>
    <submittedName>
        <fullName evidence="2">Transposase</fullName>
    </submittedName>
</protein>
<dbReference type="RefSeq" id="WP_136238411.1">
    <property type="nucleotide sequence ID" value="NZ_JAUSWC010000002.1"/>
</dbReference>
<feature type="domain" description="Insertion element IS150 protein InsJ-like helix-turn-helix" evidence="1">
    <location>
        <begin position="11"/>
        <end position="59"/>
    </location>
</feature>
<comment type="caution">
    <text evidence="2">The sequence shown here is derived from an EMBL/GenBank/DDBJ whole genome shotgun (WGS) entry which is preliminary data.</text>
</comment>
<evidence type="ECO:0000259" key="1">
    <source>
        <dbReference type="Pfam" id="PF13518"/>
    </source>
</evidence>
<dbReference type="SUPFAM" id="SSF48295">
    <property type="entry name" value="TrpR-like"/>
    <property type="match status" value="1"/>
</dbReference>
<dbReference type="Proteomes" id="UP001236795">
    <property type="component" value="Unassembled WGS sequence"/>
</dbReference>
<organism evidence="2 3">
    <name type="scientific">Streptomyces thermodiastaticus</name>
    <dbReference type="NCBI Taxonomy" id="44061"/>
    <lineage>
        <taxon>Bacteria</taxon>
        <taxon>Bacillati</taxon>
        <taxon>Actinomycetota</taxon>
        <taxon>Actinomycetes</taxon>
        <taxon>Kitasatosporales</taxon>
        <taxon>Streptomycetaceae</taxon>
        <taxon>Streptomyces</taxon>
    </lineage>
</organism>
<dbReference type="Gene3D" id="1.10.10.10">
    <property type="entry name" value="Winged helix-like DNA-binding domain superfamily/Winged helix DNA-binding domain"/>
    <property type="match status" value="1"/>
</dbReference>
<dbReference type="InterPro" id="IPR055247">
    <property type="entry name" value="InsJ-like_HTH"/>
</dbReference>
<proteinExistence type="predicted"/>
<keyword evidence="3" id="KW-1185">Reference proteome</keyword>